<sequence length="91" mass="10949">MTIENLLFIYDSDLKKRNWSDWVISHIMFSPPVHRYSGRAKILSDQFIFKGYDKQKNKNVEIILYRHLITQLYLGYDKTYSHFQVLFNSGL</sequence>
<name>D5BJJ7_ZUNPS</name>
<dbReference type="HOGENOM" id="CLU_2426333_0_0_10"/>
<dbReference type="Proteomes" id="UP000001654">
    <property type="component" value="Chromosome"/>
</dbReference>
<evidence type="ECO:0000313" key="1">
    <source>
        <dbReference type="EMBL" id="ADF51663.1"/>
    </source>
</evidence>
<evidence type="ECO:0000313" key="2">
    <source>
        <dbReference type="Proteomes" id="UP000001654"/>
    </source>
</evidence>
<dbReference type="OrthoDB" id="793520at2"/>
<dbReference type="RefSeq" id="WP_013070815.1">
    <property type="nucleotide sequence ID" value="NC_014041.1"/>
</dbReference>
<keyword evidence="2" id="KW-1185">Reference proteome</keyword>
<organism evidence="1 2">
    <name type="scientific">Zunongwangia profunda (strain DSM 18752 / CCTCC AB 206139 / SM-A87)</name>
    <name type="common">Wangia profunda</name>
    <dbReference type="NCBI Taxonomy" id="655815"/>
    <lineage>
        <taxon>Bacteria</taxon>
        <taxon>Pseudomonadati</taxon>
        <taxon>Bacteroidota</taxon>
        <taxon>Flavobacteriia</taxon>
        <taxon>Flavobacteriales</taxon>
        <taxon>Flavobacteriaceae</taxon>
        <taxon>Zunongwangia</taxon>
    </lineage>
</organism>
<accession>D5BJJ7</accession>
<dbReference type="EMBL" id="CP001650">
    <property type="protein sequence ID" value="ADF51663.1"/>
    <property type="molecule type" value="Genomic_DNA"/>
</dbReference>
<gene>
    <name evidence="1" type="ordered locus">ZPR_1327</name>
</gene>
<dbReference type="AlphaFoldDB" id="D5BJJ7"/>
<dbReference type="STRING" id="655815.ZPR_1327"/>
<proteinExistence type="predicted"/>
<dbReference type="KEGG" id="zpr:ZPR_1327"/>
<reference evidence="1 2" key="1">
    <citation type="journal article" date="2010" name="BMC Genomics">
        <title>The complete genome of Zunongwangia profunda SM-A87 reveals its adaptation to the deep-sea environment and ecological role in sedimentary organic nitrogen degradation.</title>
        <authorList>
            <person name="Qin Q.L."/>
            <person name="Zhang X.Y."/>
            <person name="Wang X.M."/>
            <person name="Liu G.M."/>
            <person name="Chen X.L."/>
            <person name="Xie B.B."/>
            <person name="Dang H.Y."/>
            <person name="Zhou B.C."/>
            <person name="Yu J."/>
            <person name="Zhang Y.Z."/>
        </authorList>
    </citation>
    <scope>NUCLEOTIDE SEQUENCE [LARGE SCALE GENOMIC DNA]</scope>
    <source>
        <strain evidence="2">DSM 18752 / CCTCC AB 206139 / SM-A87</strain>
    </source>
</reference>
<protein>
    <submittedName>
        <fullName evidence="1">Uncharacterized protein</fullName>
    </submittedName>
</protein>